<evidence type="ECO:0000256" key="9">
    <source>
        <dbReference type="ARBA" id="ARBA00022741"/>
    </source>
</evidence>
<dbReference type="Gene3D" id="3.30.70.1230">
    <property type="entry name" value="Nucleotide cyclase"/>
    <property type="match status" value="1"/>
</dbReference>
<dbReference type="GO" id="GO:0035556">
    <property type="term" value="P:intracellular signal transduction"/>
    <property type="evidence" value="ECO:0007669"/>
    <property type="project" value="InterPro"/>
</dbReference>
<dbReference type="GO" id="GO:0016020">
    <property type="term" value="C:membrane"/>
    <property type="evidence" value="ECO:0007669"/>
    <property type="project" value="UniProtKB-SubCell"/>
</dbReference>
<evidence type="ECO:0000256" key="17">
    <source>
        <dbReference type="ARBA" id="ARBA00023239"/>
    </source>
</evidence>
<dbReference type="SMART" id="SM00044">
    <property type="entry name" value="CYCc"/>
    <property type="match status" value="1"/>
</dbReference>
<keyword evidence="7 20" id="KW-0812">Transmembrane</keyword>
<keyword evidence="17 22" id="KW-0456">Lyase</keyword>
<accession>Q4QEI2</accession>
<comment type="subcellular location">
    <subcellularLocation>
        <location evidence="4">Membrane</location>
        <topology evidence="4">Multi-pass membrane protein</topology>
    </subcellularLocation>
</comment>
<sequence length="1414" mass="154066">MACWTVVATTCWGTGCVGVSDRVSYRGHKRTLEALRVSAWRRGLRLVAVSVLAVVAAALCAALPVWAADGSGKDPAKNPVYLLNATYSLDPSTTKDAKALWLGIDSALHASGYRTASGRPVEIVNPDPAVNKSDIIAVVQRALEKYPTLLGVIGPFMDPLTSTVVKSDAFNGTDLMFLAPFTGSDAVRVWNNDVYFTRGDPWTEMTILLTYMLKTIRPRRTAFMYLTGAQFGDSEYKMVVSLLSSFSLDLPAVYTAPYSMTNTAVKKKTFDAMADTRPQVIIVWGIPGEQVVKFLQAVLTDPRTSSAYIMTCFPLQQIVYRVYYDLAMAGKLTPVDGQIMSSATSLPISHTEVEHVRLFRTEMVDYMQKTGRVDASLWADEAKAVQKYGPGEHEASSSDSAAYMHSFYHEHPSTGQLMIAGWLSGKLIDQTLQEPLWTIDRKTYKAGLFDQTRYVIGKDIVLGDYGGPCTSIAEYLGAVCYCNQGGRASILQGLFKAAWVLLPDAIFNYEQSACYLNKIVLSKPLNVVTLNFSDLPKLRKAAEDMVKVIPRAISEERLGFSAFNPAMLNVTQLTAQGALDWEFLNYSVDLVTGPMLRSIDLSGLLVISPVFNRPNVLVAKENYLFLMPTLEQEMYVMYSELSSVRSLTSIGDVVNLVLHEYRNSNVKSITAVAMKTAATFNVPDPTVEAVSSRTSVESSLAPDRINFVLGITDQDVDGIASFLSKNPLAIVVISFVDLAHEYDRLTAAFAKLPDTVQARVITFTNLPLWSDTSPSALESYPLLKLLNAIFPNSADHTPSLLRDLLSIVFIQAVAYGDGGFAKPTSLQESIYKKGVINAYSVTLGRFTWNCTATTNGESCVYKNFGASNIAMLSVQRMLDPTVPQLSSPGTPAMEYRPRKKLDKLTSSERNGLIAGLVMFTVILLAAVPMILCWCMDNRNNDAAPKDGDEPVTLLFTDIESSTALWAALPQLMADAIAAHHRVIRQLLKKYGGYEVKTIGDSFMIACRSAHSAVSLACEIQTKLLKHDWGTEALDSAYREFELARVDTLDDYVPPTARLSEEEYAALWRGLRVRVGIHTGLTDIRYDEVTKGYDYYGDTSNMAARTEAVANGGQVVATEATWWALSNDERAGTAHTAMGPQGLRGVPFAVEMFQLNAVPGRRHAALRTEIEAMLPEGTATETASSAAGALLSSAGTINGPAAGIAFVLTSCFAPYPAAQRVRELQPLLSKWGVGAPPRSRLVSEEDYCQGLMNRLAVRIATVSQARQRMGSNEAGVSGDIQNLISSGLLNPLLGEGSFISDGARARHSGVIAVPPTAEPSAMRESRVLRRSTLNGLTFSRGPSSKKASLSVNTAGFLDDVVPFTAQGSRRPSEEHNSRSASVSCEVVVVRMPMKLGCRRRPSLLEPLAEDEAEEA</sequence>
<dbReference type="InParanoid" id="Q4QEI2"/>
<dbReference type="InterPro" id="IPR050697">
    <property type="entry name" value="Adenylyl/Guanylyl_Cyclase_3/4"/>
</dbReference>
<keyword evidence="10" id="KW-0067">ATP-binding</keyword>
<evidence type="ECO:0000256" key="19">
    <source>
        <dbReference type="ARBA" id="ARBA00032637"/>
    </source>
</evidence>
<name>Q4QEI2_LEIMA</name>
<dbReference type="CDD" id="cd07556">
    <property type="entry name" value="Nucleotidyl_cyc_III"/>
    <property type="match status" value="1"/>
</dbReference>
<dbReference type="GeneID" id="5650736"/>
<dbReference type="OMA" id="GRFTWNC"/>
<evidence type="ECO:0000256" key="4">
    <source>
        <dbReference type="ARBA" id="ARBA00004141"/>
    </source>
</evidence>
<organism evidence="22 23">
    <name type="scientific">Leishmania major</name>
    <dbReference type="NCBI Taxonomy" id="5664"/>
    <lineage>
        <taxon>Eukaryota</taxon>
        <taxon>Discoba</taxon>
        <taxon>Euglenozoa</taxon>
        <taxon>Kinetoplastea</taxon>
        <taxon>Metakinetoplastina</taxon>
        <taxon>Trypanosomatida</taxon>
        <taxon>Trypanosomatidae</taxon>
        <taxon>Leishmaniinae</taxon>
        <taxon>Leishmania</taxon>
    </lineage>
</organism>
<dbReference type="EMBL" id="FR796413">
    <property type="protein sequence ID" value="CAJ03426.1"/>
    <property type="molecule type" value="Genomic_DNA"/>
</dbReference>
<evidence type="ECO:0000256" key="18">
    <source>
        <dbReference type="ARBA" id="ARBA00032597"/>
    </source>
</evidence>
<dbReference type="SUPFAM" id="SSF55073">
    <property type="entry name" value="Nucleotide cyclase"/>
    <property type="match status" value="1"/>
</dbReference>
<evidence type="ECO:0000256" key="14">
    <source>
        <dbReference type="ARBA" id="ARBA00023136"/>
    </source>
</evidence>
<keyword evidence="11" id="KW-0460">Magnesium</keyword>
<dbReference type="GO" id="GO:0046872">
    <property type="term" value="F:metal ion binding"/>
    <property type="evidence" value="ECO:0007669"/>
    <property type="project" value="UniProtKB-KW"/>
</dbReference>
<evidence type="ECO:0000313" key="23">
    <source>
        <dbReference type="Proteomes" id="UP000000542"/>
    </source>
</evidence>
<dbReference type="VEuPathDB" id="TriTrypDB:LmjF.17.0190"/>
<gene>
    <name evidence="22" type="ORF">LMJF_17_0190</name>
</gene>
<keyword evidence="14 20" id="KW-0472">Membrane</keyword>
<protein>
    <recommendedName>
        <fullName evidence="6">adenylate cyclase</fullName>
        <ecNumber evidence="6">4.6.1.1</ecNumber>
    </recommendedName>
    <alternativeName>
        <fullName evidence="18">ATP pyrophosphate-lyase</fullName>
    </alternativeName>
    <alternativeName>
        <fullName evidence="19">Adenylyl cyclase</fullName>
    </alternativeName>
</protein>
<proteinExistence type="inferred from homology"/>
<dbReference type="Pfam" id="PF25495">
    <property type="entry name" value="Peripla_BP_A-cyclase_1"/>
    <property type="match status" value="1"/>
</dbReference>
<dbReference type="GO" id="GO:0004016">
    <property type="term" value="F:adenylate cyclase activity"/>
    <property type="evidence" value="ECO:0000318"/>
    <property type="project" value="GO_Central"/>
</dbReference>
<evidence type="ECO:0000256" key="15">
    <source>
        <dbReference type="ARBA" id="ARBA00023170"/>
    </source>
</evidence>
<keyword evidence="12 20" id="KW-1133">Transmembrane helix</keyword>
<dbReference type="InterPro" id="IPR029787">
    <property type="entry name" value="Nucleotide_cyclase"/>
</dbReference>
<reference evidence="22 23" key="1">
    <citation type="journal article" date="2005" name="Science">
        <title>The genome of the kinetoplastid parasite, Leishmania major.</title>
        <authorList>
            <person name="Ivens A.C."/>
            <person name="Peacock C.S."/>
            <person name="Worthey E.A."/>
            <person name="Murphy L."/>
            <person name="Aggarwal G."/>
            <person name="Berriman M."/>
            <person name="Sisk E."/>
            <person name="Rajandream M.A."/>
            <person name="Adlem E."/>
            <person name="Aert R."/>
            <person name="Anupama A."/>
            <person name="Apostolou Z."/>
            <person name="Attipoe P."/>
            <person name="Bason N."/>
            <person name="Bauser C."/>
            <person name="Beck A."/>
            <person name="Beverley S.M."/>
            <person name="Bianchettin G."/>
            <person name="Borzym K."/>
            <person name="Bothe G."/>
            <person name="Bruschi C.V."/>
            <person name="Collins M."/>
            <person name="Cadag E."/>
            <person name="Ciarloni L."/>
            <person name="Clayton C."/>
            <person name="Coulson R.M."/>
            <person name="Cronin A."/>
            <person name="Cruz A.K."/>
            <person name="Davies R.M."/>
            <person name="De Gaudenzi J."/>
            <person name="Dobson D.E."/>
            <person name="Duesterhoeft A."/>
            <person name="Fazelina G."/>
            <person name="Fosker N."/>
            <person name="Frasch A.C."/>
            <person name="Fraser A."/>
            <person name="Fuchs M."/>
            <person name="Gabel C."/>
            <person name="Goble A."/>
            <person name="Goffeau A."/>
            <person name="Harris D."/>
            <person name="Hertz-Fowler C."/>
            <person name="Hilbert H."/>
            <person name="Horn D."/>
            <person name="Huang Y."/>
            <person name="Klages S."/>
            <person name="Knights A."/>
            <person name="Kube M."/>
            <person name="Larke N."/>
            <person name="Litvin L."/>
            <person name="Lord A."/>
            <person name="Louie T."/>
            <person name="Marra M."/>
            <person name="Masuy D."/>
            <person name="Matthews K."/>
            <person name="Michaeli S."/>
            <person name="Mottram J.C."/>
            <person name="Muller-Auer S."/>
            <person name="Munden H."/>
            <person name="Nelson S."/>
            <person name="Norbertczak H."/>
            <person name="Oliver K."/>
            <person name="O'neil S."/>
            <person name="Pentony M."/>
            <person name="Pohl T.M."/>
            <person name="Price C."/>
            <person name="Purnelle B."/>
            <person name="Quail M.A."/>
            <person name="Rabbinowitsch E."/>
            <person name="Reinhardt R."/>
            <person name="Rieger M."/>
            <person name="Rinta J."/>
            <person name="Robben J."/>
            <person name="Robertson L."/>
            <person name="Ruiz J.C."/>
            <person name="Rutter S."/>
            <person name="Saunders D."/>
            <person name="Schafer M."/>
            <person name="Schein J."/>
            <person name="Schwartz D.C."/>
            <person name="Seeger K."/>
            <person name="Seyler A."/>
            <person name="Sharp S."/>
            <person name="Shin H."/>
            <person name="Sivam D."/>
            <person name="Squares R."/>
            <person name="Squares S."/>
            <person name="Tosato V."/>
            <person name="Vogt C."/>
            <person name="Volckaert G."/>
            <person name="Wambutt R."/>
            <person name="Warren T."/>
            <person name="Wedler H."/>
            <person name="Woodward J."/>
            <person name="Zhou S."/>
            <person name="Zimmermann W."/>
            <person name="Smith D.F."/>
            <person name="Blackwell J.M."/>
            <person name="Stuart K.D."/>
            <person name="Barrell B."/>
            <person name="Myler P.J."/>
        </authorList>
    </citation>
    <scope>NUCLEOTIDE SEQUENCE [LARGE SCALE GENOMIC DNA]</scope>
    <source>
        <strain evidence="23">MHOM/IL/81/Friedlin</strain>
    </source>
</reference>
<comment type="similarity">
    <text evidence="5">Belongs to the adenylyl cyclase class-3 family.</text>
</comment>
<dbReference type="VEuPathDB" id="TriTrypDB:LMJLV39_170006500"/>
<evidence type="ECO:0000256" key="8">
    <source>
        <dbReference type="ARBA" id="ARBA00022723"/>
    </source>
</evidence>
<dbReference type="GO" id="GO:0006171">
    <property type="term" value="P:cAMP biosynthetic process"/>
    <property type="evidence" value="ECO:0000318"/>
    <property type="project" value="GO_Central"/>
</dbReference>
<keyword evidence="23" id="KW-1185">Reference proteome</keyword>
<keyword evidence="16" id="KW-0325">Glycoprotein</keyword>
<dbReference type="InterPro" id="IPR057398">
    <property type="entry name" value="GRESAG4.1/3_peripasmic_2"/>
</dbReference>
<evidence type="ECO:0000256" key="12">
    <source>
        <dbReference type="ARBA" id="ARBA00022989"/>
    </source>
</evidence>
<keyword evidence="15 22" id="KW-0675">Receptor</keyword>
<dbReference type="Pfam" id="PF25493">
    <property type="entry name" value="Peripla_BP_A-cyclase"/>
    <property type="match status" value="1"/>
</dbReference>
<dbReference type="FunFam" id="3.30.70.1230:FF:000022">
    <property type="entry name" value="Receptor-type adenylate cyclase GRESAG 4, putative"/>
    <property type="match status" value="1"/>
</dbReference>
<dbReference type="PROSITE" id="PS50125">
    <property type="entry name" value="GUANYLATE_CYCLASE_2"/>
    <property type="match status" value="1"/>
</dbReference>
<dbReference type="VEuPathDB" id="TriTrypDB:LMJLV39_170006600"/>
<dbReference type="HOGENOM" id="CLU_007273_0_0_1"/>
<dbReference type="SUPFAM" id="SSF53822">
    <property type="entry name" value="Periplasmic binding protein-like I"/>
    <property type="match status" value="1"/>
</dbReference>
<evidence type="ECO:0000256" key="3">
    <source>
        <dbReference type="ARBA" id="ARBA00002708"/>
    </source>
</evidence>
<comment type="catalytic activity">
    <reaction evidence="1">
        <text>ATP = 3',5'-cyclic AMP + diphosphate</text>
        <dbReference type="Rhea" id="RHEA:15389"/>
        <dbReference type="ChEBI" id="CHEBI:30616"/>
        <dbReference type="ChEBI" id="CHEBI:33019"/>
        <dbReference type="ChEBI" id="CHEBI:58165"/>
        <dbReference type="EC" id="4.6.1.1"/>
    </reaction>
</comment>
<dbReference type="Proteomes" id="UP000000542">
    <property type="component" value="Chromosome 17"/>
</dbReference>
<keyword evidence="8" id="KW-0479">Metal-binding</keyword>
<dbReference type="InterPro" id="IPR057399">
    <property type="entry name" value="GRESAG4.1/3_peripasmic_1"/>
</dbReference>
<dbReference type="KEGG" id="lma:LMJF_17_0190"/>
<feature type="transmembrane region" description="Helical" evidence="20">
    <location>
        <begin position="912"/>
        <end position="935"/>
    </location>
</feature>
<comment type="function">
    <text evidence="3">Could act as a receptor for an unknown ligand.</text>
</comment>
<dbReference type="EC" id="4.6.1.1" evidence="6"/>
<evidence type="ECO:0000256" key="1">
    <source>
        <dbReference type="ARBA" id="ARBA00001593"/>
    </source>
</evidence>
<reference evidence="22 23" key="2">
    <citation type="journal article" date="2011" name="Genome Res.">
        <title>Chromosome and gene copy number variation allow major structural change between species and strains of Leishmania.</title>
        <authorList>
            <person name="Rogers M.B."/>
            <person name="Hilley J.D."/>
            <person name="Dickens N.J."/>
            <person name="Wilkes J."/>
            <person name="Bates P.A."/>
            <person name="Depledge D.P."/>
            <person name="Harris D."/>
            <person name="Her Y."/>
            <person name="Herzyk P."/>
            <person name="Imamura H."/>
            <person name="Otto T.D."/>
            <person name="Sanders M."/>
            <person name="Seeger K."/>
            <person name="Dujardin J.C."/>
            <person name="Berriman M."/>
            <person name="Smith D.F."/>
            <person name="Hertz-Fowler C."/>
            <person name="Mottram J.C."/>
        </authorList>
    </citation>
    <scope>NUCLEOTIDE SEQUENCE [LARGE SCALE GENOMIC DNA]</scope>
    <source>
        <strain evidence="23">MHOM/IL/81/Friedlin</strain>
    </source>
</reference>
<evidence type="ECO:0000256" key="7">
    <source>
        <dbReference type="ARBA" id="ARBA00022692"/>
    </source>
</evidence>
<evidence type="ECO:0000259" key="21">
    <source>
        <dbReference type="PROSITE" id="PS50125"/>
    </source>
</evidence>
<dbReference type="GO" id="GO:0005524">
    <property type="term" value="F:ATP binding"/>
    <property type="evidence" value="ECO:0007669"/>
    <property type="project" value="UniProtKB-KW"/>
</dbReference>
<evidence type="ECO:0000256" key="5">
    <source>
        <dbReference type="ARBA" id="ARBA00005381"/>
    </source>
</evidence>
<dbReference type="VEuPathDB" id="TriTrypDB:LMJSD75_170006400"/>
<dbReference type="InterPro" id="IPR028082">
    <property type="entry name" value="Peripla_BP_I"/>
</dbReference>
<dbReference type="Gene3D" id="3.40.50.2300">
    <property type="match status" value="2"/>
</dbReference>
<comment type="cofactor">
    <cofactor evidence="2">
        <name>Mg(2+)</name>
        <dbReference type="ChEBI" id="CHEBI:18420"/>
    </cofactor>
</comment>
<evidence type="ECO:0000256" key="10">
    <source>
        <dbReference type="ARBA" id="ARBA00022840"/>
    </source>
</evidence>
<feature type="domain" description="Guanylate cyclase" evidence="21">
    <location>
        <begin position="952"/>
        <end position="1106"/>
    </location>
</feature>
<evidence type="ECO:0000313" key="22">
    <source>
        <dbReference type="EMBL" id="CAJ03426.1"/>
    </source>
</evidence>
<dbReference type="eggNOG" id="KOG0618">
    <property type="taxonomic scope" value="Eukaryota"/>
</dbReference>
<dbReference type="RefSeq" id="XP_001682266.1">
    <property type="nucleotide sequence ID" value="XM_001682214.1"/>
</dbReference>
<keyword evidence="13" id="KW-0115">cAMP biosynthesis</keyword>
<dbReference type="VEuPathDB" id="TriTrypDB:LMJFC_170007800"/>
<dbReference type="Pfam" id="PF00211">
    <property type="entry name" value="Guanylate_cyc"/>
    <property type="match status" value="1"/>
</dbReference>
<dbReference type="STRING" id="5664.Q4QEI2"/>
<evidence type="ECO:0000256" key="16">
    <source>
        <dbReference type="ARBA" id="ARBA00023180"/>
    </source>
</evidence>
<evidence type="ECO:0000256" key="6">
    <source>
        <dbReference type="ARBA" id="ARBA00012201"/>
    </source>
</evidence>
<dbReference type="InterPro" id="IPR001054">
    <property type="entry name" value="A/G_cyclase"/>
</dbReference>
<dbReference type="PANTHER" id="PTHR43081:SF1">
    <property type="entry name" value="ADENYLATE CYCLASE, TERMINAL-DIFFERENTIATION SPECIFIC"/>
    <property type="match status" value="1"/>
</dbReference>
<evidence type="ECO:0000256" key="2">
    <source>
        <dbReference type="ARBA" id="ARBA00001946"/>
    </source>
</evidence>
<evidence type="ECO:0000256" key="13">
    <source>
        <dbReference type="ARBA" id="ARBA00022998"/>
    </source>
</evidence>
<dbReference type="PANTHER" id="PTHR43081">
    <property type="entry name" value="ADENYLATE CYCLASE, TERMINAL-DIFFERENTIATION SPECIFIC-RELATED"/>
    <property type="match status" value="1"/>
</dbReference>
<evidence type="ECO:0000256" key="20">
    <source>
        <dbReference type="SAM" id="Phobius"/>
    </source>
</evidence>
<keyword evidence="9" id="KW-0547">Nucleotide-binding</keyword>
<feature type="transmembrane region" description="Helical" evidence="20">
    <location>
        <begin position="46"/>
        <end position="67"/>
    </location>
</feature>
<evidence type="ECO:0000256" key="11">
    <source>
        <dbReference type="ARBA" id="ARBA00022842"/>
    </source>
</evidence>